<reference evidence="1 2" key="1">
    <citation type="submission" date="2019-03" db="EMBL/GenBank/DDBJ databases">
        <title>Genomic Encyclopedia of Type Strains, Phase IV (KMG-IV): sequencing the most valuable type-strain genomes for metagenomic binning, comparative biology and taxonomic classification.</title>
        <authorList>
            <person name="Goeker M."/>
        </authorList>
    </citation>
    <scope>NUCLEOTIDE SEQUENCE [LARGE SCALE GENOMIC DNA]</scope>
    <source>
        <strain evidence="1 2">DSM 11170</strain>
    </source>
</reference>
<proteinExistence type="predicted"/>
<keyword evidence="2" id="KW-1185">Reference proteome</keyword>
<dbReference type="EMBL" id="SLXT01000004">
    <property type="protein sequence ID" value="TCP68170.1"/>
    <property type="molecule type" value="Genomic_DNA"/>
</dbReference>
<evidence type="ECO:0000313" key="1">
    <source>
        <dbReference type="EMBL" id="TCP68170.1"/>
    </source>
</evidence>
<name>A0A4R2RUX3_9FIRM</name>
<dbReference type="RefSeq" id="WP_131918198.1">
    <property type="nucleotide sequence ID" value="NZ_JAOQNU010000004.1"/>
</dbReference>
<dbReference type="InterPro" id="IPR036069">
    <property type="entry name" value="DUF34/NIF3_sf"/>
</dbReference>
<evidence type="ECO:0000313" key="2">
    <source>
        <dbReference type="Proteomes" id="UP000294813"/>
    </source>
</evidence>
<accession>A0A4R2RUX3</accession>
<dbReference type="AlphaFoldDB" id="A0A4R2RUX3"/>
<dbReference type="Proteomes" id="UP000294813">
    <property type="component" value="Unassembled WGS sequence"/>
</dbReference>
<organism evidence="1 2">
    <name type="scientific">Heliophilum fasciatum</name>
    <dbReference type="NCBI Taxonomy" id="35700"/>
    <lineage>
        <taxon>Bacteria</taxon>
        <taxon>Bacillati</taxon>
        <taxon>Bacillota</taxon>
        <taxon>Clostridia</taxon>
        <taxon>Eubacteriales</taxon>
        <taxon>Heliobacteriaceae</taxon>
        <taxon>Heliophilum</taxon>
    </lineage>
</organism>
<sequence>MQWGLLFRQLIEWGIEADPRSAEAINASLQKSRQAWEASKDRAVQMAHDQQWANPYGDSRILYGDEAQEIRRVLVGIDIDGAELLLADRWRAQGKAVDGVIAHHPEGRGLVQLAQVMKVQEDLLIAAGVPVNVAEGLLQGRMNEVRRSLLGANHQKVVDLARCLEIPFLCVHSPADNQVYRFLTNYLTEERLGPVGSRQVEDVINALLDLPEFQLAAQHGMVPQVTAGKNKDRAGKLYIKMNGGTSGPDGSIEALAQAGVGTIVCMHLPEAQRKKAAEMHLRVIIAGHMACDSLGLNLLMDRLEEQGVEVVPCGGFLRHRRVPV</sequence>
<dbReference type="OrthoDB" id="9798371at2"/>
<gene>
    <name evidence="1" type="ORF">EDD73_10473</name>
</gene>
<comment type="caution">
    <text evidence="1">The sequence shown here is derived from an EMBL/GenBank/DDBJ whole genome shotgun (WGS) entry which is preliminary data.</text>
</comment>
<keyword evidence="1" id="KW-0378">Hydrolase</keyword>
<dbReference type="GO" id="GO:0016787">
    <property type="term" value="F:hydrolase activity"/>
    <property type="evidence" value="ECO:0007669"/>
    <property type="project" value="UniProtKB-KW"/>
</dbReference>
<dbReference type="SUPFAM" id="SSF102705">
    <property type="entry name" value="NIF3 (NGG1p interacting factor 3)-like"/>
    <property type="match status" value="1"/>
</dbReference>
<protein>
    <submittedName>
        <fullName evidence="1">Putative NIF3 family GTP cyclohydrolase 1 type 2</fullName>
    </submittedName>
</protein>